<feature type="compositionally biased region" description="Polar residues" evidence="1">
    <location>
        <begin position="424"/>
        <end position="433"/>
    </location>
</feature>
<evidence type="ECO:0000313" key="3">
    <source>
        <dbReference type="EMBL" id="KAK0503940.1"/>
    </source>
</evidence>
<dbReference type="InterPro" id="IPR032675">
    <property type="entry name" value="LRR_dom_sf"/>
</dbReference>
<feature type="region of interest" description="Disordered" evidence="1">
    <location>
        <begin position="424"/>
        <end position="444"/>
    </location>
</feature>
<dbReference type="Pfam" id="PF12937">
    <property type="entry name" value="F-box-like"/>
    <property type="match status" value="1"/>
</dbReference>
<comment type="caution">
    <text evidence="3">The sequence shown here is derived from an EMBL/GenBank/DDBJ whole genome shotgun (WGS) entry which is preliminary data.</text>
</comment>
<sequence length="494" mass="55971">MSTYPRRVPPSAFAAHRNRPPLPPSHASRPSGQARGGMQHVSIPDLREAIHSLDSKMATLMSQRHELESHLEKAVRLQSPIHRLPSELLASIFVVGVLRIDENPVLVSTLMLVCRYWADVVLDTPLLWSKITVGPHDSLEKARRKLKRSKSCPLDISINFGTRTEYTNSVTEQVVHAMDLIRPALWRTRSFSLSVPNRPQAHAALLRCQEDAPLLETLSIRIYRSMQDDRYSSPPLPLFNGHYPTFTFRPVLLGILRQCPELEELDLRNMSDVDSDPCYPSASKITFYYAGIALARQIMCQITFPLLESFEVCYLENVTPILQLLYSQALTRLPLRCLRVESCLFNEIKFVNLLRRLPSLNVSSNFLKGLSSSQPWVCPKLQSLSLDGCTSLDWDSLRTFVESRLPSNSYPRFQDAQAFRAANPTVTSASSASRPRVRLQNRGSPSVIGPQRLKTIDVTRCHQMSKEMVQWLRMYVPDVKCEPAKGVWGEPMIP</sequence>
<dbReference type="Gene3D" id="3.80.10.10">
    <property type="entry name" value="Ribonuclease Inhibitor"/>
    <property type="match status" value="1"/>
</dbReference>
<accession>A0AA39V3D1</accession>
<evidence type="ECO:0000259" key="2">
    <source>
        <dbReference type="Pfam" id="PF12937"/>
    </source>
</evidence>
<proteinExistence type="predicted"/>
<gene>
    <name evidence="3" type="ORF">EDD18DRAFT_1131462</name>
</gene>
<evidence type="ECO:0000313" key="4">
    <source>
        <dbReference type="Proteomes" id="UP001175228"/>
    </source>
</evidence>
<keyword evidence="4" id="KW-1185">Reference proteome</keyword>
<dbReference type="InterPro" id="IPR001810">
    <property type="entry name" value="F-box_dom"/>
</dbReference>
<organism evidence="3 4">
    <name type="scientific">Armillaria luteobubalina</name>
    <dbReference type="NCBI Taxonomy" id="153913"/>
    <lineage>
        <taxon>Eukaryota</taxon>
        <taxon>Fungi</taxon>
        <taxon>Dikarya</taxon>
        <taxon>Basidiomycota</taxon>
        <taxon>Agaricomycotina</taxon>
        <taxon>Agaricomycetes</taxon>
        <taxon>Agaricomycetidae</taxon>
        <taxon>Agaricales</taxon>
        <taxon>Marasmiineae</taxon>
        <taxon>Physalacriaceae</taxon>
        <taxon>Armillaria</taxon>
    </lineage>
</organism>
<dbReference type="EMBL" id="JAUEPU010000003">
    <property type="protein sequence ID" value="KAK0503940.1"/>
    <property type="molecule type" value="Genomic_DNA"/>
</dbReference>
<evidence type="ECO:0000256" key="1">
    <source>
        <dbReference type="SAM" id="MobiDB-lite"/>
    </source>
</evidence>
<dbReference type="AlphaFoldDB" id="A0AA39V3D1"/>
<protein>
    <recommendedName>
        <fullName evidence="2">F-box domain-containing protein</fullName>
    </recommendedName>
</protein>
<reference evidence="3" key="1">
    <citation type="submission" date="2023-06" db="EMBL/GenBank/DDBJ databases">
        <authorList>
            <consortium name="Lawrence Berkeley National Laboratory"/>
            <person name="Ahrendt S."/>
            <person name="Sahu N."/>
            <person name="Indic B."/>
            <person name="Wong-Bajracharya J."/>
            <person name="Merenyi Z."/>
            <person name="Ke H.-M."/>
            <person name="Monk M."/>
            <person name="Kocsube S."/>
            <person name="Drula E."/>
            <person name="Lipzen A."/>
            <person name="Balint B."/>
            <person name="Henrissat B."/>
            <person name="Andreopoulos B."/>
            <person name="Martin F.M."/>
            <person name="Harder C.B."/>
            <person name="Rigling D."/>
            <person name="Ford K.L."/>
            <person name="Foster G.D."/>
            <person name="Pangilinan J."/>
            <person name="Papanicolaou A."/>
            <person name="Barry K."/>
            <person name="LaButti K."/>
            <person name="Viragh M."/>
            <person name="Koriabine M."/>
            <person name="Yan M."/>
            <person name="Riley R."/>
            <person name="Champramary S."/>
            <person name="Plett K.L."/>
            <person name="Tsai I.J."/>
            <person name="Slot J."/>
            <person name="Sipos G."/>
            <person name="Plett J."/>
            <person name="Nagy L.G."/>
            <person name="Grigoriev I.V."/>
        </authorList>
    </citation>
    <scope>NUCLEOTIDE SEQUENCE</scope>
    <source>
        <strain evidence="3">HWK02</strain>
    </source>
</reference>
<dbReference type="Proteomes" id="UP001175228">
    <property type="component" value="Unassembled WGS sequence"/>
</dbReference>
<feature type="region of interest" description="Disordered" evidence="1">
    <location>
        <begin position="1"/>
        <end position="38"/>
    </location>
</feature>
<feature type="domain" description="F-box" evidence="2">
    <location>
        <begin position="81"/>
        <end position="132"/>
    </location>
</feature>
<dbReference type="SUPFAM" id="SSF52047">
    <property type="entry name" value="RNI-like"/>
    <property type="match status" value="1"/>
</dbReference>
<name>A0AA39V3D1_9AGAR</name>